<dbReference type="PANTHER" id="PTHR30185:SF18">
    <property type="entry name" value="TRANSCRIPTIONAL REGULATOR MTLR"/>
    <property type="match status" value="1"/>
</dbReference>
<evidence type="ECO:0000313" key="6">
    <source>
        <dbReference type="Proteomes" id="UP000029080"/>
    </source>
</evidence>
<dbReference type="PROSITE" id="PS51372">
    <property type="entry name" value="PRD_2"/>
    <property type="match status" value="2"/>
</dbReference>
<dbReference type="PANTHER" id="PTHR30185">
    <property type="entry name" value="CRYPTIC BETA-GLUCOSIDE BGL OPERON ANTITERMINATOR"/>
    <property type="match status" value="1"/>
</dbReference>
<dbReference type="GO" id="GO:0006355">
    <property type="term" value="P:regulation of DNA-templated transcription"/>
    <property type="evidence" value="ECO:0007669"/>
    <property type="project" value="InterPro"/>
</dbReference>
<dbReference type="Gene3D" id="1.10.1790.10">
    <property type="entry name" value="PRD domain"/>
    <property type="match status" value="2"/>
</dbReference>
<proteinExistence type="predicted"/>
<dbReference type="EMBL" id="JGZU01000015">
    <property type="protein sequence ID" value="KFJ05365.1"/>
    <property type="molecule type" value="Genomic_DNA"/>
</dbReference>
<evidence type="ECO:0000256" key="1">
    <source>
        <dbReference type="ARBA" id="ARBA00022737"/>
    </source>
</evidence>
<dbReference type="OrthoDB" id="9813552at2"/>
<dbReference type="Gene3D" id="2.30.24.10">
    <property type="entry name" value="CAT RNA-binding domain"/>
    <property type="match status" value="1"/>
</dbReference>
<evidence type="ECO:0000256" key="2">
    <source>
        <dbReference type="ARBA" id="ARBA00023015"/>
    </source>
</evidence>
<dbReference type="AlphaFoldDB" id="A0A087EC64"/>
<dbReference type="InterPro" id="IPR050661">
    <property type="entry name" value="BglG_antiterminators"/>
</dbReference>
<keyword evidence="3" id="KW-0804">Transcription</keyword>
<sequence>MEVLRVFNNNVILARDGNREVILTGRGLGFQAKPGQHVDDAKVVRKFIPSDGRDPDHMAELMAGIPPEAIRLVTEAMGKVGLGPQAESSPTLVMALADHVVGVLQRMAKGNMVEYPLQVEVDSLYPREYDQAEHLLDALNKQLEVQLPHSEAVAFALHLVNAGFSTGDLSATYTMTGVIQQILTVIERSFNVKLSQHSVSVGRFITHLRYLFVRIHQGKQLDGEPEPIVDAIRQSYPDEYACAMHMAEIVELRLGASLSAGEVAYLALHVARVVADVNRGDVDEVAAEAGLQDD</sequence>
<evidence type="ECO:0000256" key="3">
    <source>
        <dbReference type="ARBA" id="ARBA00023163"/>
    </source>
</evidence>
<dbReference type="Pfam" id="PF00874">
    <property type="entry name" value="PRD"/>
    <property type="match status" value="2"/>
</dbReference>
<dbReference type="GO" id="GO:0003723">
    <property type="term" value="F:RNA binding"/>
    <property type="evidence" value="ECO:0007669"/>
    <property type="project" value="InterPro"/>
</dbReference>
<gene>
    <name evidence="5" type="ORF">BITS_0023</name>
</gene>
<dbReference type="RefSeq" id="WP_044259601.1">
    <property type="nucleotide sequence ID" value="NZ_JGZU01000015.1"/>
</dbReference>
<dbReference type="InterPro" id="IPR036634">
    <property type="entry name" value="PRD_sf"/>
</dbReference>
<dbReference type="InterPro" id="IPR036650">
    <property type="entry name" value="CAT_RNA-bd_dom_sf"/>
</dbReference>
<dbReference type="STRING" id="356829.BITS_0023"/>
<dbReference type="InterPro" id="IPR011608">
    <property type="entry name" value="PRD"/>
</dbReference>
<dbReference type="SUPFAM" id="SSF50151">
    <property type="entry name" value="SacY-like RNA-binding domain"/>
    <property type="match status" value="1"/>
</dbReference>
<name>A0A087EC64_9BIFI</name>
<dbReference type="InterPro" id="IPR004341">
    <property type="entry name" value="CAT_RNA-bd_dom"/>
</dbReference>
<feature type="domain" description="PRD" evidence="4">
    <location>
        <begin position="64"/>
        <end position="169"/>
    </location>
</feature>
<feature type="domain" description="PRD" evidence="4">
    <location>
        <begin position="170"/>
        <end position="280"/>
    </location>
</feature>
<accession>A0A087EC64</accession>
<dbReference type="eggNOG" id="COG3711">
    <property type="taxonomic scope" value="Bacteria"/>
</dbReference>
<comment type="caution">
    <text evidence="5">The sequence shown here is derived from an EMBL/GenBank/DDBJ whole genome shotgun (WGS) entry which is preliminary data.</text>
</comment>
<dbReference type="Proteomes" id="UP000029080">
    <property type="component" value="Unassembled WGS sequence"/>
</dbReference>
<dbReference type="SUPFAM" id="SSF63520">
    <property type="entry name" value="PTS-regulatory domain, PRD"/>
    <property type="match status" value="2"/>
</dbReference>
<dbReference type="Pfam" id="PF03123">
    <property type="entry name" value="CAT_RBD"/>
    <property type="match status" value="1"/>
</dbReference>
<keyword evidence="6" id="KW-1185">Reference proteome</keyword>
<dbReference type="SMART" id="SM01061">
    <property type="entry name" value="CAT_RBD"/>
    <property type="match status" value="1"/>
</dbReference>
<evidence type="ECO:0000313" key="5">
    <source>
        <dbReference type="EMBL" id="KFJ05365.1"/>
    </source>
</evidence>
<evidence type="ECO:0000259" key="4">
    <source>
        <dbReference type="PROSITE" id="PS51372"/>
    </source>
</evidence>
<keyword evidence="2" id="KW-0805">Transcription regulation</keyword>
<reference evidence="5 6" key="1">
    <citation type="submission" date="2014-03" db="EMBL/GenBank/DDBJ databases">
        <title>Genomics of Bifidobacteria.</title>
        <authorList>
            <person name="Ventura M."/>
            <person name="Milani C."/>
            <person name="Lugli G.A."/>
        </authorList>
    </citation>
    <scope>NUCLEOTIDE SEQUENCE [LARGE SCALE GENOMIC DNA]</scope>
    <source>
        <strain evidence="5 6">JCM 13495</strain>
    </source>
</reference>
<organism evidence="5 6">
    <name type="scientific">Bifidobacterium tsurumiense</name>
    <dbReference type="NCBI Taxonomy" id="356829"/>
    <lineage>
        <taxon>Bacteria</taxon>
        <taxon>Bacillati</taxon>
        <taxon>Actinomycetota</taxon>
        <taxon>Actinomycetes</taxon>
        <taxon>Bifidobacteriales</taxon>
        <taxon>Bifidobacteriaceae</taxon>
        <taxon>Bifidobacterium</taxon>
    </lineage>
</organism>
<protein>
    <submittedName>
        <fullName evidence="5">Putative transcriptional antiterminator</fullName>
    </submittedName>
</protein>
<keyword evidence="1" id="KW-0677">Repeat</keyword>